<accession>A0AAV5KIC2</accession>
<proteinExistence type="predicted"/>
<keyword evidence="1" id="KW-0472">Membrane</keyword>
<sequence>MGNALLCKRFKAILAKVVLKFHFFQLELHGPFMWLIFLYWLIKNNDQFN</sequence>
<gene>
    <name evidence="2" type="ORF">SLEP1_g33946</name>
</gene>
<dbReference type="Proteomes" id="UP001054252">
    <property type="component" value="Unassembled WGS sequence"/>
</dbReference>
<reference evidence="2 3" key="1">
    <citation type="journal article" date="2021" name="Commun. Biol.">
        <title>The genome of Shorea leprosula (Dipterocarpaceae) highlights the ecological relevance of drought in aseasonal tropical rainforests.</title>
        <authorList>
            <person name="Ng K.K.S."/>
            <person name="Kobayashi M.J."/>
            <person name="Fawcett J.A."/>
            <person name="Hatakeyama M."/>
            <person name="Paape T."/>
            <person name="Ng C.H."/>
            <person name="Ang C.C."/>
            <person name="Tnah L.H."/>
            <person name="Lee C.T."/>
            <person name="Nishiyama T."/>
            <person name="Sese J."/>
            <person name="O'Brien M.J."/>
            <person name="Copetti D."/>
            <person name="Mohd Noor M.I."/>
            <person name="Ong R.C."/>
            <person name="Putra M."/>
            <person name="Sireger I.Z."/>
            <person name="Indrioko S."/>
            <person name="Kosugi Y."/>
            <person name="Izuno A."/>
            <person name="Isagi Y."/>
            <person name="Lee S.L."/>
            <person name="Shimizu K.K."/>
        </authorList>
    </citation>
    <scope>NUCLEOTIDE SEQUENCE [LARGE SCALE GENOMIC DNA]</scope>
    <source>
        <strain evidence="2">214</strain>
    </source>
</reference>
<name>A0AAV5KIC2_9ROSI</name>
<evidence type="ECO:0000313" key="2">
    <source>
        <dbReference type="EMBL" id="GKV24319.1"/>
    </source>
</evidence>
<protein>
    <submittedName>
        <fullName evidence="2">Uncharacterized protein</fullName>
    </submittedName>
</protein>
<organism evidence="2 3">
    <name type="scientific">Rubroshorea leprosula</name>
    <dbReference type="NCBI Taxonomy" id="152421"/>
    <lineage>
        <taxon>Eukaryota</taxon>
        <taxon>Viridiplantae</taxon>
        <taxon>Streptophyta</taxon>
        <taxon>Embryophyta</taxon>
        <taxon>Tracheophyta</taxon>
        <taxon>Spermatophyta</taxon>
        <taxon>Magnoliopsida</taxon>
        <taxon>eudicotyledons</taxon>
        <taxon>Gunneridae</taxon>
        <taxon>Pentapetalae</taxon>
        <taxon>rosids</taxon>
        <taxon>malvids</taxon>
        <taxon>Malvales</taxon>
        <taxon>Dipterocarpaceae</taxon>
        <taxon>Rubroshorea</taxon>
    </lineage>
</organism>
<keyword evidence="3" id="KW-1185">Reference proteome</keyword>
<feature type="transmembrane region" description="Helical" evidence="1">
    <location>
        <begin position="21"/>
        <end position="42"/>
    </location>
</feature>
<dbReference type="EMBL" id="BPVZ01000065">
    <property type="protein sequence ID" value="GKV24319.1"/>
    <property type="molecule type" value="Genomic_DNA"/>
</dbReference>
<evidence type="ECO:0000256" key="1">
    <source>
        <dbReference type="SAM" id="Phobius"/>
    </source>
</evidence>
<keyword evidence="1" id="KW-1133">Transmembrane helix</keyword>
<keyword evidence="1" id="KW-0812">Transmembrane</keyword>
<comment type="caution">
    <text evidence="2">The sequence shown here is derived from an EMBL/GenBank/DDBJ whole genome shotgun (WGS) entry which is preliminary data.</text>
</comment>
<dbReference type="AlphaFoldDB" id="A0AAV5KIC2"/>
<evidence type="ECO:0000313" key="3">
    <source>
        <dbReference type="Proteomes" id="UP001054252"/>
    </source>
</evidence>